<protein>
    <submittedName>
        <fullName evidence="2">Uncharacterized protein</fullName>
    </submittedName>
</protein>
<feature type="region of interest" description="Disordered" evidence="1">
    <location>
        <begin position="1"/>
        <end position="32"/>
    </location>
</feature>
<organism evidence="2 3">
    <name type="scientific">Senna tora</name>
    <dbReference type="NCBI Taxonomy" id="362788"/>
    <lineage>
        <taxon>Eukaryota</taxon>
        <taxon>Viridiplantae</taxon>
        <taxon>Streptophyta</taxon>
        <taxon>Embryophyta</taxon>
        <taxon>Tracheophyta</taxon>
        <taxon>Spermatophyta</taxon>
        <taxon>Magnoliopsida</taxon>
        <taxon>eudicotyledons</taxon>
        <taxon>Gunneridae</taxon>
        <taxon>Pentapetalae</taxon>
        <taxon>rosids</taxon>
        <taxon>fabids</taxon>
        <taxon>Fabales</taxon>
        <taxon>Fabaceae</taxon>
        <taxon>Caesalpinioideae</taxon>
        <taxon>Cassia clade</taxon>
        <taxon>Senna</taxon>
    </lineage>
</organism>
<evidence type="ECO:0000313" key="3">
    <source>
        <dbReference type="Proteomes" id="UP000634136"/>
    </source>
</evidence>
<proteinExistence type="predicted"/>
<evidence type="ECO:0000313" key="2">
    <source>
        <dbReference type="EMBL" id="KAF7844838.1"/>
    </source>
</evidence>
<feature type="compositionally biased region" description="Basic residues" evidence="1">
    <location>
        <begin position="121"/>
        <end position="130"/>
    </location>
</feature>
<feature type="compositionally biased region" description="Low complexity" evidence="1">
    <location>
        <begin position="85"/>
        <end position="96"/>
    </location>
</feature>
<sequence>MLPPPRQSPAAARPRGNPGLNAFKLGEPARNRDPSGVVEPVLLLRLSQQLSEQRMVEVYHRHQHPLELPLLLLPHIHRQFPLRHLPPLRAGLGPRRPITRPGLRDAHRLRSPRQLASPRREHPRHRHHGLGRVGIRRTQTTVSFPGSDPGRAQDPSGDSDQAPPELESPNLPHHINRPRSFQCGGSDGGAAAGDDGGGEEELTKEGKACTSNFLKIEGKKNRSGVCWVW</sequence>
<name>A0A834XGC8_9FABA</name>
<dbReference type="Proteomes" id="UP000634136">
    <property type="component" value="Unassembled WGS sequence"/>
</dbReference>
<keyword evidence="3" id="KW-1185">Reference proteome</keyword>
<comment type="caution">
    <text evidence="2">The sequence shown here is derived from an EMBL/GenBank/DDBJ whole genome shotgun (WGS) entry which is preliminary data.</text>
</comment>
<dbReference type="AlphaFoldDB" id="A0A834XGC8"/>
<gene>
    <name evidence="2" type="ORF">G2W53_001743</name>
</gene>
<reference evidence="2" key="1">
    <citation type="submission" date="2020-09" db="EMBL/GenBank/DDBJ databases">
        <title>Genome-Enabled Discovery of Anthraquinone Biosynthesis in Senna tora.</title>
        <authorList>
            <person name="Kang S.-H."/>
            <person name="Pandey R.P."/>
            <person name="Lee C.-M."/>
            <person name="Sim J.-S."/>
            <person name="Jeong J.-T."/>
            <person name="Choi B.-S."/>
            <person name="Jung M."/>
            <person name="Ginzburg D."/>
            <person name="Zhao K."/>
            <person name="Won S.Y."/>
            <person name="Oh T.-J."/>
            <person name="Yu Y."/>
            <person name="Kim N.-H."/>
            <person name="Lee O.R."/>
            <person name="Lee T.-H."/>
            <person name="Bashyal P."/>
            <person name="Kim T.-S."/>
            <person name="Lee W.-H."/>
            <person name="Kawkins C."/>
            <person name="Kim C.-K."/>
            <person name="Kim J.S."/>
            <person name="Ahn B.O."/>
            <person name="Rhee S.Y."/>
            <person name="Sohng J.K."/>
        </authorList>
    </citation>
    <scope>NUCLEOTIDE SEQUENCE</scope>
    <source>
        <tissue evidence="2">Leaf</tissue>
    </source>
</reference>
<evidence type="ECO:0000256" key="1">
    <source>
        <dbReference type="SAM" id="MobiDB-lite"/>
    </source>
</evidence>
<accession>A0A834XGC8</accession>
<dbReference type="EMBL" id="JAAIUW010000001">
    <property type="protein sequence ID" value="KAF7844838.1"/>
    <property type="molecule type" value="Genomic_DNA"/>
</dbReference>
<feature type="region of interest" description="Disordered" evidence="1">
    <location>
        <begin position="85"/>
        <end position="207"/>
    </location>
</feature>
<feature type="compositionally biased region" description="Gly residues" evidence="1">
    <location>
        <begin position="185"/>
        <end position="195"/>
    </location>
</feature>